<sequence length="343" mass="35763">MRPPAFWDHADHPLSRILAPLGHVYGSRVAARMDRTGMKAACPIICIGNFTLGGAGKTPTALAVAAMLRRIGYDPAFLTRGYGGRLAGPIAVDPSRHTSGDVGDEPLLLARCARTVLARDRPEGASLCREAGADVVVMDDGLQNPSLAKDLSLAVVDAGSGVGNGLPFPAGPLRAPLARQWRHVDGLVLIGGNGPGETVAVEAISRGLPVHRARLVPTAPMDVPGKPVLAFAGIGRPRKFFDTLEGAGATVVETRTFPDHHPYRAGDLAALVARADALGAALVTTEKDMVRLPAEFAARVTALGVGLRIENEAPLLAQLRRAVEAFSPANARVPTAASSQPRA</sequence>
<dbReference type="HAMAP" id="MF_00409">
    <property type="entry name" value="LpxK"/>
    <property type="match status" value="1"/>
</dbReference>
<evidence type="ECO:0000256" key="9">
    <source>
        <dbReference type="ARBA" id="ARBA00022777"/>
    </source>
</evidence>
<gene>
    <name evidence="13 14" type="primary">lpxK</name>
    <name evidence="14" type="ORF">ACFQ4G_19910</name>
</gene>
<evidence type="ECO:0000313" key="14">
    <source>
        <dbReference type="EMBL" id="MFD1303836.1"/>
    </source>
</evidence>
<keyword evidence="9 13" id="KW-0418">Kinase</keyword>
<evidence type="ECO:0000256" key="12">
    <source>
        <dbReference type="ARBA" id="ARBA00029757"/>
    </source>
</evidence>
<accession>A0ABW3X4A2</accession>
<dbReference type="Pfam" id="PF02606">
    <property type="entry name" value="LpxK"/>
    <property type="match status" value="1"/>
</dbReference>
<dbReference type="GO" id="GO:0009029">
    <property type="term" value="F:lipid-A 4'-kinase activity"/>
    <property type="evidence" value="ECO:0007669"/>
    <property type="project" value="UniProtKB-EC"/>
</dbReference>
<comment type="function">
    <text evidence="1 13">Transfers the gamma-phosphate of ATP to the 4'-position of a tetraacyldisaccharide 1-phosphate intermediate (termed DS-1-P) to form tetraacyldisaccharide 1,4'-bis-phosphate (lipid IVA).</text>
</comment>
<keyword evidence="11 13" id="KW-0443">Lipid metabolism</keyword>
<comment type="catalytic activity">
    <reaction evidence="13">
        <text>a lipid A disaccharide + ATP = a lipid IVA + ADP + H(+)</text>
        <dbReference type="Rhea" id="RHEA:67840"/>
        <dbReference type="ChEBI" id="CHEBI:15378"/>
        <dbReference type="ChEBI" id="CHEBI:30616"/>
        <dbReference type="ChEBI" id="CHEBI:176343"/>
        <dbReference type="ChEBI" id="CHEBI:176425"/>
        <dbReference type="ChEBI" id="CHEBI:456216"/>
        <dbReference type="EC" id="2.7.1.130"/>
    </reaction>
</comment>
<reference evidence="15" key="1">
    <citation type="journal article" date="2019" name="Int. J. Syst. Evol. Microbiol.">
        <title>The Global Catalogue of Microorganisms (GCM) 10K type strain sequencing project: providing services to taxonomists for standard genome sequencing and annotation.</title>
        <authorList>
            <consortium name="The Broad Institute Genomics Platform"/>
            <consortium name="The Broad Institute Genome Sequencing Center for Infectious Disease"/>
            <person name="Wu L."/>
            <person name="Ma J."/>
        </authorList>
    </citation>
    <scope>NUCLEOTIDE SEQUENCE [LARGE SCALE GENOMIC DNA]</scope>
    <source>
        <strain evidence="15">CCUG 56108</strain>
    </source>
</reference>
<evidence type="ECO:0000256" key="3">
    <source>
        <dbReference type="ARBA" id="ARBA00012071"/>
    </source>
</evidence>
<keyword evidence="7 13" id="KW-0808">Transferase</keyword>
<keyword evidence="5 13" id="KW-0444">Lipid biosynthesis</keyword>
<evidence type="ECO:0000256" key="10">
    <source>
        <dbReference type="ARBA" id="ARBA00022840"/>
    </source>
</evidence>
<comment type="caution">
    <text evidence="14">The sequence shown here is derived from an EMBL/GenBank/DDBJ whole genome shotgun (WGS) entry which is preliminary data.</text>
</comment>
<evidence type="ECO:0000256" key="2">
    <source>
        <dbReference type="ARBA" id="ARBA00004870"/>
    </source>
</evidence>
<organism evidence="14 15">
    <name type="scientific">Methylobacterium marchantiae</name>
    <dbReference type="NCBI Taxonomy" id="600331"/>
    <lineage>
        <taxon>Bacteria</taxon>
        <taxon>Pseudomonadati</taxon>
        <taxon>Pseudomonadota</taxon>
        <taxon>Alphaproteobacteria</taxon>
        <taxon>Hyphomicrobiales</taxon>
        <taxon>Methylobacteriaceae</taxon>
        <taxon>Methylobacterium</taxon>
    </lineage>
</organism>
<comment type="similarity">
    <text evidence="13">Belongs to the LpxK family.</text>
</comment>
<dbReference type="Proteomes" id="UP001597176">
    <property type="component" value="Unassembled WGS sequence"/>
</dbReference>
<dbReference type="RefSeq" id="WP_238207284.1">
    <property type="nucleotide sequence ID" value="NZ_JBHTND010000040.1"/>
</dbReference>
<evidence type="ECO:0000313" key="15">
    <source>
        <dbReference type="Proteomes" id="UP001597176"/>
    </source>
</evidence>
<feature type="binding site" evidence="13">
    <location>
        <begin position="51"/>
        <end position="58"/>
    </location>
    <ligand>
        <name>ATP</name>
        <dbReference type="ChEBI" id="CHEBI:30616"/>
    </ligand>
</feature>
<protein>
    <recommendedName>
        <fullName evidence="4 13">Tetraacyldisaccharide 4'-kinase</fullName>
        <ecNumber evidence="3 13">2.7.1.130</ecNumber>
    </recommendedName>
    <alternativeName>
        <fullName evidence="12 13">Lipid A 4'-kinase</fullName>
    </alternativeName>
</protein>
<dbReference type="InterPro" id="IPR027417">
    <property type="entry name" value="P-loop_NTPase"/>
</dbReference>
<keyword evidence="8 13" id="KW-0547">Nucleotide-binding</keyword>
<proteinExistence type="inferred from homology"/>
<evidence type="ECO:0000256" key="13">
    <source>
        <dbReference type="HAMAP-Rule" id="MF_00409"/>
    </source>
</evidence>
<dbReference type="PANTHER" id="PTHR42724">
    <property type="entry name" value="TETRAACYLDISACCHARIDE 4'-KINASE"/>
    <property type="match status" value="1"/>
</dbReference>
<name>A0ABW3X4A2_9HYPH</name>
<keyword evidence="6 13" id="KW-0441">Lipid A biosynthesis</keyword>
<dbReference type="NCBIfam" id="TIGR00682">
    <property type="entry name" value="lpxK"/>
    <property type="match status" value="1"/>
</dbReference>
<evidence type="ECO:0000256" key="5">
    <source>
        <dbReference type="ARBA" id="ARBA00022516"/>
    </source>
</evidence>
<dbReference type="EMBL" id="JBHTND010000040">
    <property type="protein sequence ID" value="MFD1303836.1"/>
    <property type="molecule type" value="Genomic_DNA"/>
</dbReference>
<evidence type="ECO:0000256" key="1">
    <source>
        <dbReference type="ARBA" id="ARBA00002274"/>
    </source>
</evidence>
<evidence type="ECO:0000256" key="4">
    <source>
        <dbReference type="ARBA" id="ARBA00016436"/>
    </source>
</evidence>
<keyword evidence="15" id="KW-1185">Reference proteome</keyword>
<dbReference type="InterPro" id="IPR003758">
    <property type="entry name" value="LpxK"/>
</dbReference>
<dbReference type="SUPFAM" id="SSF52540">
    <property type="entry name" value="P-loop containing nucleoside triphosphate hydrolases"/>
    <property type="match status" value="1"/>
</dbReference>
<evidence type="ECO:0000256" key="7">
    <source>
        <dbReference type="ARBA" id="ARBA00022679"/>
    </source>
</evidence>
<dbReference type="PANTHER" id="PTHR42724:SF1">
    <property type="entry name" value="TETRAACYLDISACCHARIDE 4'-KINASE, MITOCHONDRIAL-RELATED"/>
    <property type="match status" value="1"/>
</dbReference>
<dbReference type="EC" id="2.7.1.130" evidence="3 13"/>
<evidence type="ECO:0000256" key="11">
    <source>
        <dbReference type="ARBA" id="ARBA00023098"/>
    </source>
</evidence>
<keyword evidence="10 13" id="KW-0067">ATP-binding</keyword>
<evidence type="ECO:0000256" key="8">
    <source>
        <dbReference type="ARBA" id="ARBA00022741"/>
    </source>
</evidence>
<evidence type="ECO:0000256" key="6">
    <source>
        <dbReference type="ARBA" id="ARBA00022556"/>
    </source>
</evidence>
<comment type="pathway">
    <text evidence="2 13">Glycolipid biosynthesis; lipid IV(A) biosynthesis; lipid IV(A) from (3R)-3-hydroxytetradecanoyl-[acyl-carrier-protein] and UDP-N-acetyl-alpha-D-glucosamine: step 6/6.</text>
</comment>